<proteinExistence type="predicted"/>
<feature type="domain" description="Nudix hydrolase" evidence="6">
    <location>
        <begin position="4"/>
        <end position="137"/>
    </location>
</feature>
<name>A0A4R2GT52_9HYPH</name>
<dbReference type="EMBL" id="SLWL01000005">
    <property type="protein sequence ID" value="TCO13662.1"/>
    <property type="molecule type" value="Genomic_DNA"/>
</dbReference>
<keyword evidence="2" id="KW-0479">Metal-binding</keyword>
<evidence type="ECO:0000256" key="1">
    <source>
        <dbReference type="ARBA" id="ARBA00001946"/>
    </source>
</evidence>
<dbReference type="InterPro" id="IPR000086">
    <property type="entry name" value="NUDIX_hydrolase_dom"/>
</dbReference>
<protein>
    <recommendedName>
        <fullName evidence="6">Nudix hydrolase domain-containing protein</fullName>
    </recommendedName>
</protein>
<dbReference type="CDD" id="cd04666">
    <property type="entry name" value="NUDIX_DIPP2_like_Nudt4"/>
    <property type="match status" value="1"/>
</dbReference>
<dbReference type="RefSeq" id="WP_245514284.1">
    <property type="nucleotide sequence ID" value="NZ_JBHUNN010000002.1"/>
</dbReference>
<dbReference type="Proteomes" id="UP000294881">
    <property type="component" value="Unassembled WGS sequence"/>
</dbReference>
<reference evidence="7 8" key="1">
    <citation type="submission" date="2019-03" db="EMBL/GenBank/DDBJ databases">
        <title>Genomic Encyclopedia of Type Strains, Phase IV (KMG-IV): sequencing the most valuable type-strain genomes for metagenomic binning, comparative biology and taxonomic classification.</title>
        <authorList>
            <person name="Goeker M."/>
        </authorList>
    </citation>
    <scope>NUCLEOTIDE SEQUENCE [LARGE SCALE GENOMIC DNA]</scope>
    <source>
        <strain evidence="7 8">DSM 22958</strain>
    </source>
</reference>
<dbReference type="GO" id="GO:0046872">
    <property type="term" value="F:metal ion binding"/>
    <property type="evidence" value="ECO:0007669"/>
    <property type="project" value="UniProtKB-KW"/>
</dbReference>
<evidence type="ECO:0000256" key="4">
    <source>
        <dbReference type="ARBA" id="ARBA00022842"/>
    </source>
</evidence>
<evidence type="ECO:0000256" key="5">
    <source>
        <dbReference type="SAM" id="MobiDB-lite"/>
    </source>
</evidence>
<evidence type="ECO:0000313" key="7">
    <source>
        <dbReference type="EMBL" id="TCO13662.1"/>
    </source>
</evidence>
<sequence length="187" mass="20722">MKRTEGSQVAALPYRRLVDGSLQIMLITSRETGRWVIPKGWPMKRRTASQAAAQEAFEEAGLRGRIGEQPLGAYGYVKRRKNGQLQQCTVTVYPLLVRGQEADWPEHGQRQCVWYAQDNAAAQVAEPELAEIIETLDERLLGALPRSRTRAQLPILGGDGGLRSIRDVTPLRSGKDPVAETADMAQD</sequence>
<comment type="caution">
    <text evidence="7">The sequence shown here is derived from an EMBL/GenBank/DDBJ whole genome shotgun (WGS) entry which is preliminary data.</text>
</comment>
<dbReference type="Gene3D" id="3.90.79.10">
    <property type="entry name" value="Nucleoside Triphosphate Pyrophosphohydrolase"/>
    <property type="match status" value="1"/>
</dbReference>
<keyword evidence="8" id="KW-1185">Reference proteome</keyword>
<dbReference type="PANTHER" id="PTHR12629:SF0">
    <property type="entry name" value="DIPHOSPHOINOSITOL-POLYPHOSPHATE DIPHOSPHATASE"/>
    <property type="match status" value="1"/>
</dbReference>
<dbReference type="InterPro" id="IPR015797">
    <property type="entry name" value="NUDIX_hydrolase-like_dom_sf"/>
</dbReference>
<evidence type="ECO:0000256" key="3">
    <source>
        <dbReference type="ARBA" id="ARBA00022801"/>
    </source>
</evidence>
<dbReference type="PANTHER" id="PTHR12629">
    <property type="entry name" value="DIPHOSPHOINOSITOL POLYPHOSPHATE PHOSPHOHYDROLASE"/>
    <property type="match status" value="1"/>
</dbReference>
<dbReference type="GO" id="GO:0016462">
    <property type="term" value="F:pyrophosphatase activity"/>
    <property type="evidence" value="ECO:0007669"/>
    <property type="project" value="InterPro"/>
</dbReference>
<evidence type="ECO:0000259" key="6">
    <source>
        <dbReference type="PROSITE" id="PS51462"/>
    </source>
</evidence>
<accession>A0A4R2GT52</accession>
<dbReference type="Pfam" id="PF00293">
    <property type="entry name" value="NUDIX"/>
    <property type="match status" value="1"/>
</dbReference>
<evidence type="ECO:0000256" key="2">
    <source>
        <dbReference type="ARBA" id="ARBA00022723"/>
    </source>
</evidence>
<dbReference type="InterPro" id="IPR047198">
    <property type="entry name" value="DDP-like_NUDIX"/>
</dbReference>
<keyword evidence="4" id="KW-0460">Magnesium</keyword>
<dbReference type="PROSITE" id="PS51462">
    <property type="entry name" value="NUDIX"/>
    <property type="match status" value="1"/>
</dbReference>
<feature type="region of interest" description="Disordered" evidence="5">
    <location>
        <begin position="166"/>
        <end position="187"/>
    </location>
</feature>
<dbReference type="SUPFAM" id="SSF55811">
    <property type="entry name" value="Nudix"/>
    <property type="match status" value="1"/>
</dbReference>
<comment type="cofactor">
    <cofactor evidence="1">
        <name>Mg(2+)</name>
        <dbReference type="ChEBI" id="CHEBI:18420"/>
    </cofactor>
</comment>
<dbReference type="GO" id="GO:0005737">
    <property type="term" value="C:cytoplasm"/>
    <property type="evidence" value="ECO:0007669"/>
    <property type="project" value="TreeGrafter"/>
</dbReference>
<evidence type="ECO:0000313" key="8">
    <source>
        <dbReference type="Proteomes" id="UP000294881"/>
    </source>
</evidence>
<organism evidence="7 8">
    <name type="scientific">Camelimonas lactis</name>
    <dbReference type="NCBI Taxonomy" id="659006"/>
    <lineage>
        <taxon>Bacteria</taxon>
        <taxon>Pseudomonadati</taxon>
        <taxon>Pseudomonadota</taxon>
        <taxon>Alphaproteobacteria</taxon>
        <taxon>Hyphomicrobiales</taxon>
        <taxon>Chelatococcaceae</taxon>
        <taxon>Camelimonas</taxon>
    </lineage>
</organism>
<gene>
    <name evidence="7" type="ORF">EV666_10529</name>
</gene>
<dbReference type="AlphaFoldDB" id="A0A4R2GT52"/>
<keyword evidence="3" id="KW-0378">Hydrolase</keyword>